<reference evidence="2 3" key="1">
    <citation type="submission" date="2019-05" db="EMBL/GenBank/DDBJ databases">
        <title>Another draft genome of Portunus trituberculatus and its Hox gene families provides insights of decapod evolution.</title>
        <authorList>
            <person name="Jeong J.-H."/>
            <person name="Song I."/>
            <person name="Kim S."/>
            <person name="Choi T."/>
            <person name="Kim D."/>
            <person name="Ryu S."/>
            <person name="Kim W."/>
        </authorList>
    </citation>
    <scope>NUCLEOTIDE SEQUENCE [LARGE SCALE GENOMIC DNA]</scope>
    <source>
        <tissue evidence="2">Muscle</tissue>
    </source>
</reference>
<evidence type="ECO:0000313" key="3">
    <source>
        <dbReference type="Proteomes" id="UP000324222"/>
    </source>
</evidence>
<feature type="region of interest" description="Disordered" evidence="1">
    <location>
        <begin position="1"/>
        <end position="27"/>
    </location>
</feature>
<evidence type="ECO:0000256" key="1">
    <source>
        <dbReference type="SAM" id="MobiDB-lite"/>
    </source>
</evidence>
<organism evidence="2 3">
    <name type="scientific">Portunus trituberculatus</name>
    <name type="common">Swimming crab</name>
    <name type="synonym">Neptunus trituberculatus</name>
    <dbReference type="NCBI Taxonomy" id="210409"/>
    <lineage>
        <taxon>Eukaryota</taxon>
        <taxon>Metazoa</taxon>
        <taxon>Ecdysozoa</taxon>
        <taxon>Arthropoda</taxon>
        <taxon>Crustacea</taxon>
        <taxon>Multicrustacea</taxon>
        <taxon>Malacostraca</taxon>
        <taxon>Eumalacostraca</taxon>
        <taxon>Eucarida</taxon>
        <taxon>Decapoda</taxon>
        <taxon>Pleocyemata</taxon>
        <taxon>Brachyura</taxon>
        <taxon>Eubrachyura</taxon>
        <taxon>Portunoidea</taxon>
        <taxon>Portunidae</taxon>
        <taxon>Portuninae</taxon>
        <taxon>Portunus</taxon>
    </lineage>
</organism>
<gene>
    <name evidence="2" type="ORF">E2C01_071376</name>
</gene>
<sequence>MQIPLASSRPSCTHTHRRGVGAGDPLGNCPAYLCVRSSS</sequence>
<proteinExistence type="predicted"/>
<dbReference type="EMBL" id="VSRR010044641">
    <property type="protein sequence ID" value="MPC76939.1"/>
    <property type="molecule type" value="Genomic_DNA"/>
</dbReference>
<dbReference type="Proteomes" id="UP000324222">
    <property type="component" value="Unassembled WGS sequence"/>
</dbReference>
<protein>
    <submittedName>
        <fullName evidence="2">Uncharacterized protein</fullName>
    </submittedName>
</protein>
<keyword evidence="3" id="KW-1185">Reference proteome</keyword>
<name>A0A5B7I4Y6_PORTR</name>
<accession>A0A5B7I4Y6</accession>
<comment type="caution">
    <text evidence="2">The sequence shown here is derived from an EMBL/GenBank/DDBJ whole genome shotgun (WGS) entry which is preliminary data.</text>
</comment>
<dbReference type="AlphaFoldDB" id="A0A5B7I4Y6"/>
<evidence type="ECO:0000313" key="2">
    <source>
        <dbReference type="EMBL" id="MPC76939.1"/>
    </source>
</evidence>